<dbReference type="InterPro" id="IPR012902">
    <property type="entry name" value="N_methyl_site"/>
</dbReference>
<organism evidence="2 3">
    <name type="scientific">Candidatus Harrisonbacteria bacterium CG10_big_fil_rev_8_21_14_0_10_45_28</name>
    <dbReference type="NCBI Taxonomy" id="1974586"/>
    <lineage>
        <taxon>Bacteria</taxon>
        <taxon>Candidatus Harrisoniibacteriota</taxon>
    </lineage>
</organism>
<dbReference type="EMBL" id="PFBC01000049">
    <property type="protein sequence ID" value="PIR87734.1"/>
    <property type="molecule type" value="Genomic_DNA"/>
</dbReference>
<dbReference type="Proteomes" id="UP000230903">
    <property type="component" value="Unassembled WGS sequence"/>
</dbReference>
<proteinExistence type="predicted"/>
<dbReference type="Pfam" id="PF07963">
    <property type="entry name" value="N_methyl"/>
    <property type="match status" value="1"/>
</dbReference>
<sequence>MRKAKIIKIQNQKGLALSSSKGFTLIELLIYTALTAIIVGLFGAILITVTRIQGHQNSSVQITREMNFLVNAINNRVRDAHSVSSPSTNQLTINTPTYPGAPTLIYLEDSQIKVNENAVVSVLSSSRILVDSLVFTIQADSANPSSTSVLTSITASFNTTNPQSQITRSVQTSASPLLLSE</sequence>
<keyword evidence="1" id="KW-0472">Membrane</keyword>
<gene>
    <name evidence="2" type="ORF">COU10_03045</name>
</gene>
<evidence type="ECO:0000256" key="1">
    <source>
        <dbReference type="SAM" id="Phobius"/>
    </source>
</evidence>
<keyword evidence="1" id="KW-0812">Transmembrane</keyword>
<dbReference type="AlphaFoldDB" id="A0A2H0UMU8"/>
<name>A0A2H0UMU8_9BACT</name>
<comment type="caution">
    <text evidence="2">The sequence shown here is derived from an EMBL/GenBank/DDBJ whole genome shotgun (WGS) entry which is preliminary data.</text>
</comment>
<evidence type="ECO:0000313" key="3">
    <source>
        <dbReference type="Proteomes" id="UP000230903"/>
    </source>
</evidence>
<evidence type="ECO:0000313" key="2">
    <source>
        <dbReference type="EMBL" id="PIR87734.1"/>
    </source>
</evidence>
<feature type="transmembrane region" description="Helical" evidence="1">
    <location>
        <begin position="28"/>
        <end position="49"/>
    </location>
</feature>
<keyword evidence="1" id="KW-1133">Transmembrane helix</keyword>
<reference evidence="3" key="1">
    <citation type="submission" date="2017-09" db="EMBL/GenBank/DDBJ databases">
        <title>Depth-based differentiation of microbial function through sediment-hosted aquifers and enrichment of novel symbionts in the deep terrestrial subsurface.</title>
        <authorList>
            <person name="Probst A.J."/>
            <person name="Ladd B."/>
            <person name="Jarett J.K."/>
            <person name="Geller-Mcgrath D.E."/>
            <person name="Sieber C.M.K."/>
            <person name="Emerson J.B."/>
            <person name="Anantharaman K."/>
            <person name="Thomas B.C."/>
            <person name="Malmstrom R."/>
            <person name="Stieglmeier M."/>
            <person name="Klingl A."/>
            <person name="Woyke T."/>
            <person name="Ryan C.M."/>
            <person name="Banfield J.F."/>
        </authorList>
    </citation>
    <scope>NUCLEOTIDE SEQUENCE [LARGE SCALE GENOMIC DNA]</scope>
</reference>
<evidence type="ECO:0008006" key="4">
    <source>
        <dbReference type="Google" id="ProtNLM"/>
    </source>
</evidence>
<accession>A0A2H0UMU8</accession>
<protein>
    <recommendedName>
        <fullName evidence="4">Type II secretion system protein</fullName>
    </recommendedName>
</protein>